<dbReference type="EMBL" id="KV429057">
    <property type="protein sequence ID" value="KZT69559.1"/>
    <property type="molecule type" value="Genomic_DNA"/>
</dbReference>
<feature type="region of interest" description="Disordered" evidence="2">
    <location>
        <begin position="561"/>
        <end position="584"/>
    </location>
</feature>
<keyword evidence="1" id="KW-0175">Coiled coil</keyword>
<organism evidence="3 4">
    <name type="scientific">Daedalea quercina L-15889</name>
    <dbReference type="NCBI Taxonomy" id="1314783"/>
    <lineage>
        <taxon>Eukaryota</taxon>
        <taxon>Fungi</taxon>
        <taxon>Dikarya</taxon>
        <taxon>Basidiomycota</taxon>
        <taxon>Agaricomycotina</taxon>
        <taxon>Agaricomycetes</taxon>
        <taxon>Polyporales</taxon>
        <taxon>Fomitopsis</taxon>
    </lineage>
</organism>
<evidence type="ECO:0000313" key="3">
    <source>
        <dbReference type="EMBL" id="KZT69559.1"/>
    </source>
</evidence>
<evidence type="ECO:0000313" key="4">
    <source>
        <dbReference type="Proteomes" id="UP000076727"/>
    </source>
</evidence>
<name>A0A165QJJ8_9APHY</name>
<feature type="compositionally biased region" description="Polar residues" evidence="2">
    <location>
        <begin position="127"/>
        <end position="141"/>
    </location>
</feature>
<dbReference type="AlphaFoldDB" id="A0A165QJJ8"/>
<dbReference type="OrthoDB" id="2261329at2759"/>
<gene>
    <name evidence="3" type="ORF">DAEQUDRAFT_811327</name>
</gene>
<reference evidence="3 4" key="1">
    <citation type="journal article" date="2016" name="Mol. Biol. Evol.">
        <title>Comparative Genomics of Early-Diverging Mushroom-Forming Fungi Provides Insights into the Origins of Lignocellulose Decay Capabilities.</title>
        <authorList>
            <person name="Nagy L.G."/>
            <person name="Riley R."/>
            <person name="Tritt A."/>
            <person name="Adam C."/>
            <person name="Daum C."/>
            <person name="Floudas D."/>
            <person name="Sun H."/>
            <person name="Yadav J.S."/>
            <person name="Pangilinan J."/>
            <person name="Larsson K.H."/>
            <person name="Matsuura K."/>
            <person name="Barry K."/>
            <person name="Labutti K."/>
            <person name="Kuo R."/>
            <person name="Ohm R.A."/>
            <person name="Bhattacharya S.S."/>
            <person name="Shirouzu T."/>
            <person name="Yoshinaga Y."/>
            <person name="Martin F.M."/>
            <person name="Grigoriev I.V."/>
            <person name="Hibbett D.S."/>
        </authorList>
    </citation>
    <scope>NUCLEOTIDE SEQUENCE [LARGE SCALE GENOMIC DNA]</scope>
    <source>
        <strain evidence="3 4">L-15889</strain>
    </source>
</reference>
<feature type="compositionally biased region" description="Low complexity" evidence="2">
    <location>
        <begin position="504"/>
        <end position="531"/>
    </location>
</feature>
<feature type="region of interest" description="Disordered" evidence="2">
    <location>
        <begin position="669"/>
        <end position="730"/>
    </location>
</feature>
<proteinExistence type="predicted"/>
<dbReference type="STRING" id="1314783.A0A165QJJ8"/>
<feature type="region of interest" description="Disordered" evidence="2">
    <location>
        <begin position="1055"/>
        <end position="1120"/>
    </location>
</feature>
<feature type="compositionally biased region" description="Polar residues" evidence="2">
    <location>
        <begin position="1055"/>
        <end position="1064"/>
    </location>
</feature>
<feature type="region of interest" description="Disordered" evidence="2">
    <location>
        <begin position="91"/>
        <end position="157"/>
    </location>
</feature>
<feature type="compositionally biased region" description="Polar residues" evidence="2">
    <location>
        <begin position="98"/>
        <end position="111"/>
    </location>
</feature>
<evidence type="ECO:0000256" key="1">
    <source>
        <dbReference type="SAM" id="Coils"/>
    </source>
</evidence>
<feature type="region of interest" description="Disordered" evidence="2">
    <location>
        <begin position="175"/>
        <end position="210"/>
    </location>
</feature>
<dbReference type="Proteomes" id="UP000076727">
    <property type="component" value="Unassembled WGS sequence"/>
</dbReference>
<protein>
    <submittedName>
        <fullName evidence="3">Uncharacterized protein</fullName>
    </submittedName>
</protein>
<feature type="coiled-coil region" evidence="1">
    <location>
        <begin position="1012"/>
        <end position="1039"/>
    </location>
</feature>
<feature type="compositionally biased region" description="Low complexity" evidence="2">
    <location>
        <begin position="1099"/>
        <end position="1120"/>
    </location>
</feature>
<accession>A0A165QJJ8</accession>
<feature type="region of interest" description="Disordered" evidence="2">
    <location>
        <begin position="426"/>
        <end position="549"/>
    </location>
</feature>
<evidence type="ECO:0000256" key="2">
    <source>
        <dbReference type="SAM" id="MobiDB-lite"/>
    </source>
</evidence>
<sequence length="1120" mass="120932">MSGAYDASSEIFSLYSHPPMTRASTCSQGTHPLVTPMDEGVHRAVDGPGHSSEKSAHLTNAVRVASTTPNEQYLSRESALQIIGEHNDAEPYGPYFSLQRNSPASTPSSGLSRRGTTKELIGRFESMSPTKSPSKYRQETPSMRPGSYPAIEKTNKRSPIRQSIRNFLSVFKKSANKTSGERSELSSVTEDTDTEVISGRTSSSATSVYASRNPSMLSVPQISEARQSLSICTTPISPTAARHSGPVLHLCRPSTSSAGIHPIWTHCTAAVHSTHLLLTSETPGGNPSTSIVAFQKCADVRSLSSTELGPNERAMLPSPNVEGGEGQVWKIFELLFEGRPREKFAVRSVGERAAWVSKIWDAILEAQEERSEAASIIMRRTQSIAATEDTTRDADRFVLHTTANGRSSVISNRSVASKMESTLTVDRALPDIPQRADKPPVPKLSIDIPPSGLRSAGSSPASKLSPLPRPPTTPTKTPTRTQSPSIMNLDKRSMVKQRLAQLESTSGSSSPIRGSPLSSASPTASRARSLRGGPDSAGLRRQDTSASGAVDSLVDSYRDTPINSPLSASSGRLTTVGPSSPARTPTASAFLKPLPQPQDIFSPASNYSTDDEVVIQPSSRPEPPAEAATHAARRPMIRLDTDAGPVKTPVAMREEQRALPHVPVHLRKEPRSFPVSPPFRVSLRDEPRRLPPIPQADSQPTCTPDGTGDVARCPEKSRDSSLVPANQGTLDEIQDKVNAILDRLAQRGPASPTPTIDLSSVVGRLDELRMEMQSGAHGSARSPTGLPDSDKLSELHTKLDALATLCRNLHDREPGPSQSAGDSEQVADILALLQGAQEQWSAHSEQQTDSIRYLNELNTWLEAFVNHGTSQIENVAAGVQMLCKELGPVPELQGPAGDGQEQPPQGSLLADVRKLLVETRGKDESSAALHAAVNGLIASVQEDLKKNAEARNMLTTESVVGLIDRQRQDQERMLRSLGTELSNEIRGERLRFVEAMKEATQINVQMHVEHFKKELTREVMLMTQDVSRLQRERQGLEQQIADLFAFYSKQKQAGAQLLQPTTAQRPRGEHQRRPRSAGPPMPAAQPIPVPGASGPPAPGTARRPLPTPSPRSARPASSFA</sequence>
<feature type="compositionally biased region" description="Polar residues" evidence="2">
    <location>
        <begin position="199"/>
        <end position="210"/>
    </location>
</feature>
<keyword evidence="4" id="KW-1185">Reference proteome</keyword>
<feature type="compositionally biased region" description="Pro residues" evidence="2">
    <location>
        <begin position="1077"/>
        <end position="1098"/>
    </location>
</feature>